<accession>S2E6B4</accession>
<feature type="transmembrane region" description="Helical" evidence="1">
    <location>
        <begin position="185"/>
        <end position="205"/>
    </location>
</feature>
<keyword evidence="1" id="KW-0472">Membrane</keyword>
<evidence type="ECO:0000256" key="1">
    <source>
        <dbReference type="SAM" id="Phobius"/>
    </source>
</evidence>
<proteinExistence type="predicted"/>
<organism evidence="2 3">
    <name type="scientific">Candidatus Nitrosarchaeum limnium BG20</name>
    <dbReference type="NCBI Taxonomy" id="859192"/>
    <lineage>
        <taxon>Archaea</taxon>
        <taxon>Nitrososphaerota</taxon>
        <taxon>Nitrososphaeria</taxon>
        <taxon>Nitrosopumilales</taxon>
        <taxon>Nitrosopumilaceae</taxon>
        <taxon>Nitrosarchaeum</taxon>
    </lineage>
</organism>
<keyword evidence="1" id="KW-1133">Transmembrane helix</keyword>
<dbReference type="OrthoDB" id="11724at2157"/>
<dbReference type="AlphaFoldDB" id="S2E6B4"/>
<keyword evidence="3" id="KW-1185">Reference proteome</keyword>
<dbReference type="EMBL" id="AHJG01000010">
    <property type="protein sequence ID" value="EPA06715.1"/>
    <property type="molecule type" value="Genomic_DNA"/>
</dbReference>
<reference evidence="2 3" key="1">
    <citation type="journal article" date="2012" name="J. Bacteriol.">
        <title>Genome Sequence of "Candidatus Nitrosoarchaeum limnia" BG20, a Low-Salinity Ammonia-Oxidizing Archaeon from the San Francisco Bay Estuary.</title>
        <authorList>
            <person name="Mosier A.C."/>
            <person name="Allen E.E."/>
            <person name="Kim M."/>
            <person name="Ferriera S."/>
            <person name="Francis C.A."/>
        </authorList>
    </citation>
    <scope>NUCLEOTIDE SEQUENCE [LARGE SCALE GENOMIC DNA]</scope>
    <source>
        <strain evidence="2 3">BG20</strain>
    </source>
</reference>
<name>S2E6B4_9ARCH</name>
<comment type="caution">
    <text evidence="2">The sequence shown here is derived from an EMBL/GenBank/DDBJ whole genome shotgun (WGS) entry which is preliminary data.</text>
</comment>
<evidence type="ECO:0000313" key="2">
    <source>
        <dbReference type="EMBL" id="EPA06715.1"/>
    </source>
</evidence>
<dbReference type="Proteomes" id="UP000014065">
    <property type="component" value="Unassembled WGS sequence"/>
</dbReference>
<dbReference type="RefSeq" id="WP_010189531.1">
    <property type="nucleotide sequence ID" value="NZ_AHJG01000010.1"/>
</dbReference>
<dbReference type="PATRIC" id="fig|859192.6.peg.68"/>
<sequence>MKIIVLSIVGILFSVGLIVPSFAHTTVEVEPYKIEVGWGLEPPIVGIRNDFVFKITEPGDVPGQYKGVPNVFKNLEATAMYGGVSKVIEIDSDPRIGYYFSPVIPTKTGSIMMNLKGDINGIPIDVQIPVEDVESSAVLDFPPTSGSSNQDVTSLKNAISSLQREVSSMKDTPQTNVNGGAAYDFAIFGLSIAAAAIILAIIALIKRK</sequence>
<gene>
    <name evidence="2" type="ORF">BG20_I0016</name>
</gene>
<protein>
    <submittedName>
        <fullName evidence="2">Uncharacterized protein</fullName>
    </submittedName>
</protein>
<keyword evidence="1" id="KW-0812">Transmembrane</keyword>
<evidence type="ECO:0000313" key="3">
    <source>
        <dbReference type="Proteomes" id="UP000014065"/>
    </source>
</evidence>